<dbReference type="SUPFAM" id="SSF55166">
    <property type="entry name" value="Hedgehog/DD-peptidase"/>
    <property type="match status" value="1"/>
</dbReference>
<dbReference type="Gene3D" id="1.10.101.10">
    <property type="entry name" value="PGBD-like superfamily/PGBD"/>
    <property type="match status" value="2"/>
</dbReference>
<dbReference type="EMBL" id="VFOK01000001">
    <property type="protein sequence ID" value="TQL33413.1"/>
    <property type="molecule type" value="Genomic_DNA"/>
</dbReference>
<evidence type="ECO:0000256" key="5">
    <source>
        <dbReference type="ARBA" id="ARBA00022801"/>
    </source>
</evidence>
<reference evidence="10 11" key="1">
    <citation type="submission" date="2019-06" db="EMBL/GenBank/DDBJ databases">
        <title>Sequencing the genomes of 1000 actinobacteria strains.</title>
        <authorList>
            <person name="Klenk H.-P."/>
        </authorList>
    </citation>
    <scope>NUCLEOTIDE SEQUENCE [LARGE SCALE GENOMIC DNA]</scope>
    <source>
        <strain evidence="10 11">DSM 24617</strain>
    </source>
</reference>
<evidence type="ECO:0000256" key="3">
    <source>
        <dbReference type="ARBA" id="ARBA00022729"/>
    </source>
</evidence>
<feature type="domain" description="Peptidoglycan binding-like" evidence="9">
    <location>
        <begin position="64"/>
        <end position="118"/>
    </location>
</feature>
<dbReference type="InterPro" id="IPR036365">
    <property type="entry name" value="PGBD-like_sf"/>
</dbReference>
<evidence type="ECO:0000259" key="9">
    <source>
        <dbReference type="Pfam" id="PF01471"/>
    </source>
</evidence>
<dbReference type="AlphaFoldDB" id="A0A542XC45"/>
<evidence type="ECO:0000256" key="4">
    <source>
        <dbReference type="ARBA" id="ARBA00022764"/>
    </source>
</evidence>
<dbReference type="GO" id="GO:0046872">
    <property type="term" value="F:metal ion binding"/>
    <property type="evidence" value="ECO:0007669"/>
    <property type="project" value="UniProtKB-KW"/>
</dbReference>
<sequence length="335" mass="34931">MRDLIAVRGRGSRAAASLTLAMVVGAGALGAGGAQASAAPPPADTAVTAATPVVAFPQVQRFNRGVDVQAVQYLLQAAGHPGVTADGVFGPGTQTAVEDFQTAHGLEPDGKVGPLTWGELTSDVASGSNASAVRAVQVLLNKKRGAGLQVDGMFGPGTRAAVTAFQSHARVAPTGVVDAATWKALAWHYAKPSTTNICDQDPDGNTDANWGTGSSIGQFEAAARQFATTGQGKVPFGDISHEHGGDIAGHVSHELGVDIDVWPIRTDGAQCSAGRITWESPTYDRAATRRLVQAIRETAPGDRVALIFFNDPVLISEGLTTRYDNHDNHLHVRYR</sequence>
<comment type="caution">
    <text evidence="10">The sequence shown here is derived from an EMBL/GenBank/DDBJ whole genome shotgun (WGS) entry which is preliminary data.</text>
</comment>
<protein>
    <submittedName>
        <fullName evidence="10">Peptidoglycan hydrolase-like protein with peptidoglycan-binding domain</fullName>
    </submittedName>
</protein>
<gene>
    <name evidence="10" type="ORF">FB554_1556</name>
</gene>
<feature type="chain" id="PRO_5021811046" evidence="8">
    <location>
        <begin position="37"/>
        <end position="335"/>
    </location>
</feature>
<keyword evidence="1" id="KW-0645">Protease</keyword>
<dbReference type="GO" id="GO:0004252">
    <property type="term" value="F:serine-type endopeptidase activity"/>
    <property type="evidence" value="ECO:0007669"/>
    <property type="project" value="InterPro"/>
</dbReference>
<feature type="domain" description="Peptidoglycan binding-like" evidence="9">
    <location>
        <begin position="130"/>
        <end position="185"/>
    </location>
</feature>
<dbReference type="SUPFAM" id="SSF47090">
    <property type="entry name" value="PGBD-like"/>
    <property type="match status" value="2"/>
</dbReference>
<dbReference type="Pfam" id="PF03411">
    <property type="entry name" value="Peptidase_M74"/>
    <property type="match status" value="1"/>
</dbReference>
<dbReference type="InterPro" id="IPR036366">
    <property type="entry name" value="PGBDSf"/>
</dbReference>
<keyword evidence="6" id="KW-0862">Zinc</keyword>
<dbReference type="Gene3D" id="3.30.1380.10">
    <property type="match status" value="1"/>
</dbReference>
<dbReference type="GO" id="GO:0006508">
    <property type="term" value="P:proteolysis"/>
    <property type="evidence" value="ECO:0007669"/>
    <property type="project" value="UniProtKB-KW"/>
</dbReference>
<keyword evidence="11" id="KW-1185">Reference proteome</keyword>
<dbReference type="GO" id="GO:0008237">
    <property type="term" value="F:metallopeptidase activity"/>
    <property type="evidence" value="ECO:0007669"/>
    <property type="project" value="UniProtKB-KW"/>
</dbReference>
<keyword evidence="2" id="KW-0479">Metal-binding</keyword>
<dbReference type="GO" id="GO:0030288">
    <property type="term" value="C:outer membrane-bounded periplasmic space"/>
    <property type="evidence" value="ECO:0007669"/>
    <property type="project" value="InterPro"/>
</dbReference>
<dbReference type="InterPro" id="IPR002477">
    <property type="entry name" value="Peptidoglycan-bd-like"/>
</dbReference>
<dbReference type="InterPro" id="IPR005073">
    <property type="entry name" value="Peptidase_M74"/>
</dbReference>
<dbReference type="Pfam" id="PF01471">
    <property type="entry name" value="PG_binding_1"/>
    <property type="match status" value="2"/>
</dbReference>
<dbReference type="RefSeq" id="WP_142005427.1">
    <property type="nucleotide sequence ID" value="NZ_CAJTBP010000001.1"/>
</dbReference>
<name>A0A542XC45_9MICO</name>
<keyword evidence="7" id="KW-0482">Metalloprotease</keyword>
<dbReference type="Proteomes" id="UP000318336">
    <property type="component" value="Unassembled WGS sequence"/>
</dbReference>
<feature type="signal peptide" evidence="8">
    <location>
        <begin position="1"/>
        <end position="36"/>
    </location>
</feature>
<dbReference type="OrthoDB" id="9810670at2"/>
<keyword evidence="5 10" id="KW-0378">Hydrolase</keyword>
<organism evidence="10 11">
    <name type="scientific">Barrientosiimonas humi</name>
    <dbReference type="NCBI Taxonomy" id="999931"/>
    <lineage>
        <taxon>Bacteria</taxon>
        <taxon>Bacillati</taxon>
        <taxon>Actinomycetota</taxon>
        <taxon>Actinomycetes</taxon>
        <taxon>Micrococcales</taxon>
        <taxon>Dermacoccaceae</taxon>
        <taxon>Barrientosiimonas</taxon>
    </lineage>
</organism>
<evidence type="ECO:0000313" key="10">
    <source>
        <dbReference type="EMBL" id="TQL33413.1"/>
    </source>
</evidence>
<evidence type="ECO:0000256" key="2">
    <source>
        <dbReference type="ARBA" id="ARBA00022723"/>
    </source>
</evidence>
<keyword evidence="3 8" id="KW-0732">Signal</keyword>
<keyword evidence="4" id="KW-0574">Periplasm</keyword>
<accession>A0A542XC45</accession>
<evidence type="ECO:0000256" key="6">
    <source>
        <dbReference type="ARBA" id="ARBA00022833"/>
    </source>
</evidence>
<dbReference type="InterPro" id="IPR009045">
    <property type="entry name" value="Zn_M74/Hedgehog-like"/>
</dbReference>
<proteinExistence type="predicted"/>
<evidence type="ECO:0000256" key="7">
    <source>
        <dbReference type="ARBA" id="ARBA00023049"/>
    </source>
</evidence>
<evidence type="ECO:0000256" key="1">
    <source>
        <dbReference type="ARBA" id="ARBA00022670"/>
    </source>
</evidence>
<evidence type="ECO:0000256" key="8">
    <source>
        <dbReference type="SAM" id="SignalP"/>
    </source>
</evidence>
<evidence type="ECO:0000313" key="11">
    <source>
        <dbReference type="Proteomes" id="UP000318336"/>
    </source>
</evidence>